<dbReference type="Gene3D" id="3.30.1340.10">
    <property type="entry name" value="HPr-like"/>
    <property type="match status" value="1"/>
</dbReference>
<dbReference type="InterPro" id="IPR000032">
    <property type="entry name" value="HPr-like"/>
</dbReference>
<dbReference type="InterPro" id="IPR050399">
    <property type="entry name" value="HPr"/>
</dbReference>
<dbReference type="Pfam" id="PF00381">
    <property type="entry name" value="PTS-HPr"/>
    <property type="match status" value="1"/>
</dbReference>
<comment type="caution">
    <text evidence="7">The sequence shown here is derived from an EMBL/GenBank/DDBJ whole genome shotgun (WGS) entry which is preliminary data.</text>
</comment>
<sequence length="87" mass="9593">MEVKEVIITNKNGLHTRPGNVFVNLAKTFNSKVEVENGNGKKVKGTSLLKLLSLGIKEGATVKVYTDGIDETEALEQLTQYLIKMED</sequence>
<dbReference type="EMBL" id="QUAJ01000014">
    <property type="protein sequence ID" value="REI40912.1"/>
    <property type="molecule type" value="Genomic_DNA"/>
</dbReference>
<keyword evidence="4" id="KW-0762">Sugar transport</keyword>
<reference evidence="7 8" key="1">
    <citation type="submission" date="2018-08" db="EMBL/GenBank/DDBJ databases">
        <title>Draft genome sequence of Psychrilyobacter sp. strain SD5 isolated from Black Sea water.</title>
        <authorList>
            <person name="Yadav S."/>
            <person name="Villanueva L."/>
            <person name="Damste J.S.S."/>
        </authorList>
    </citation>
    <scope>NUCLEOTIDE SEQUENCE [LARGE SCALE GENOMIC DNA]</scope>
    <source>
        <strain evidence="7 8">SD5</strain>
    </source>
</reference>
<dbReference type="RefSeq" id="WP_114642472.1">
    <property type="nucleotide sequence ID" value="NZ_QUAJ01000014.1"/>
</dbReference>
<dbReference type="InterPro" id="IPR001020">
    <property type="entry name" value="PTS_HPr_His_P_site"/>
</dbReference>
<protein>
    <recommendedName>
        <fullName evidence="2">Phosphocarrier protein HPr</fullName>
    </recommendedName>
    <alternativeName>
        <fullName evidence="5">Histidine-containing protein</fullName>
    </alternativeName>
</protein>
<dbReference type="PANTHER" id="PTHR33705">
    <property type="entry name" value="PHOSPHOCARRIER PROTEIN HPR"/>
    <property type="match status" value="1"/>
</dbReference>
<accession>A0ABX9KG89</accession>
<dbReference type="PRINTS" id="PR00107">
    <property type="entry name" value="PHOSPHOCPHPR"/>
</dbReference>
<gene>
    <name evidence="7" type="ORF">DYH56_08765</name>
</gene>
<evidence type="ECO:0000256" key="3">
    <source>
        <dbReference type="ARBA" id="ARBA00022448"/>
    </source>
</evidence>
<dbReference type="PROSITE" id="PS51350">
    <property type="entry name" value="PTS_HPR_DOM"/>
    <property type="match status" value="1"/>
</dbReference>
<dbReference type="InterPro" id="IPR035895">
    <property type="entry name" value="HPr-like_sf"/>
</dbReference>
<evidence type="ECO:0000256" key="2">
    <source>
        <dbReference type="ARBA" id="ARBA00020422"/>
    </source>
</evidence>
<evidence type="ECO:0000256" key="5">
    <source>
        <dbReference type="ARBA" id="ARBA00033055"/>
    </source>
</evidence>
<dbReference type="SUPFAM" id="SSF55594">
    <property type="entry name" value="HPr-like"/>
    <property type="match status" value="1"/>
</dbReference>
<keyword evidence="3" id="KW-0813">Transport</keyword>
<dbReference type="NCBIfam" id="TIGR01003">
    <property type="entry name" value="PTS_HPr_family"/>
    <property type="match status" value="1"/>
</dbReference>
<feature type="domain" description="HPr" evidence="6">
    <location>
        <begin position="1"/>
        <end position="87"/>
    </location>
</feature>
<evidence type="ECO:0000313" key="8">
    <source>
        <dbReference type="Proteomes" id="UP000263486"/>
    </source>
</evidence>
<comment type="function">
    <text evidence="1">General (non sugar-specific) component of the phosphoenolpyruvate-dependent sugar phosphotransferase system (sugar PTS). This major carbohydrate active-transport system catalyzes the phosphorylation of incoming sugar substrates concomitantly with their translocation across the cell membrane. The phosphoryl group from phosphoenolpyruvate (PEP) is transferred to the phosphoryl carrier protein HPr by enzyme I. Phospho-HPr then transfers it to the PTS EIIA domain.</text>
</comment>
<name>A0ABX9KG89_9FUSO</name>
<keyword evidence="8" id="KW-1185">Reference proteome</keyword>
<evidence type="ECO:0000256" key="1">
    <source>
        <dbReference type="ARBA" id="ARBA00003681"/>
    </source>
</evidence>
<evidence type="ECO:0000256" key="4">
    <source>
        <dbReference type="ARBA" id="ARBA00022597"/>
    </source>
</evidence>
<dbReference type="Proteomes" id="UP000263486">
    <property type="component" value="Unassembled WGS sequence"/>
</dbReference>
<dbReference type="PANTHER" id="PTHR33705:SF1">
    <property type="entry name" value="PHOSPHOCARRIER PROTEIN HPR"/>
    <property type="match status" value="1"/>
</dbReference>
<organism evidence="7 8">
    <name type="scientific">Psychrilyobacter piezotolerans</name>
    <dbReference type="NCBI Taxonomy" id="2293438"/>
    <lineage>
        <taxon>Bacteria</taxon>
        <taxon>Fusobacteriati</taxon>
        <taxon>Fusobacteriota</taxon>
        <taxon>Fusobacteriia</taxon>
        <taxon>Fusobacteriales</taxon>
        <taxon>Fusobacteriaceae</taxon>
        <taxon>Psychrilyobacter</taxon>
    </lineage>
</organism>
<evidence type="ECO:0000259" key="6">
    <source>
        <dbReference type="PROSITE" id="PS51350"/>
    </source>
</evidence>
<proteinExistence type="predicted"/>
<dbReference type="PROSITE" id="PS00369">
    <property type="entry name" value="PTS_HPR_HIS"/>
    <property type="match status" value="1"/>
</dbReference>
<evidence type="ECO:0000313" key="7">
    <source>
        <dbReference type="EMBL" id="REI40912.1"/>
    </source>
</evidence>